<keyword evidence="10" id="KW-0206">Cytoskeleton</keyword>
<dbReference type="RefSeq" id="XP_033768916.1">
    <property type="nucleotide sequence ID" value="XM_033913025.1"/>
</dbReference>
<evidence type="ECO:0000256" key="1">
    <source>
        <dbReference type="ARBA" id="ARBA00004134"/>
    </source>
</evidence>
<dbReference type="GO" id="GO:0030479">
    <property type="term" value="C:actin cortical patch"/>
    <property type="evidence" value="ECO:0007669"/>
    <property type="project" value="UniProtKB-SubCell"/>
</dbReference>
<keyword evidence="9" id="KW-0067">ATP-binding</keyword>
<name>A0A8B8UYX6_SACPA</name>
<dbReference type="VEuPathDB" id="FungiDB:SPAR_N02860"/>
<keyword evidence="4 16" id="KW-0723">Serine/threonine-protein kinase</keyword>
<protein>
    <recommendedName>
        <fullName evidence="2">non-specific serine/threonine protein kinase</fullName>
        <ecNumber evidence="2">2.7.11.1</ecNumber>
    </recommendedName>
</protein>
<dbReference type="InterPro" id="IPR008271">
    <property type="entry name" value="Ser/Thr_kinase_AS"/>
</dbReference>
<evidence type="ECO:0000259" key="15">
    <source>
        <dbReference type="PROSITE" id="PS50011"/>
    </source>
</evidence>
<evidence type="ECO:0000256" key="3">
    <source>
        <dbReference type="ARBA" id="ARBA00022490"/>
    </source>
</evidence>
<evidence type="ECO:0000256" key="6">
    <source>
        <dbReference type="ARBA" id="ARBA00022679"/>
    </source>
</evidence>
<feature type="compositionally biased region" description="Low complexity" evidence="14">
    <location>
        <begin position="409"/>
        <end position="423"/>
    </location>
</feature>
<reference evidence="16" key="3">
    <citation type="submission" date="2025-07" db="EMBL/GenBank/DDBJ databases">
        <authorList>
            <consortium name="NCBI Genome Project"/>
        </authorList>
    </citation>
    <scope>NUCLEOTIDE SEQUENCE</scope>
    <source>
        <strain evidence="16">CBS432</strain>
    </source>
</reference>
<dbReference type="EC" id="2.7.11.1" evidence="2"/>
<organism evidence="16">
    <name type="scientific">Saccharomyces paradoxus</name>
    <name type="common">Yeast</name>
    <name type="synonym">Saccharomyces douglasii</name>
    <dbReference type="NCBI Taxonomy" id="27291"/>
    <lineage>
        <taxon>Eukaryota</taxon>
        <taxon>Fungi</taxon>
        <taxon>Dikarya</taxon>
        <taxon>Ascomycota</taxon>
        <taxon>Saccharomycotina</taxon>
        <taxon>Saccharomycetes</taxon>
        <taxon>Saccharomycetales</taxon>
        <taxon>Saccharomycetaceae</taxon>
        <taxon>Saccharomyces</taxon>
    </lineage>
</organism>
<feature type="region of interest" description="Disordered" evidence="14">
    <location>
        <begin position="477"/>
        <end position="515"/>
    </location>
</feature>
<dbReference type="SMART" id="SM00220">
    <property type="entry name" value="S_TKc"/>
    <property type="match status" value="1"/>
</dbReference>
<dbReference type="GO" id="GO:0000147">
    <property type="term" value="P:actin cortical patch assembly"/>
    <property type="evidence" value="ECO:0007669"/>
    <property type="project" value="TreeGrafter"/>
</dbReference>
<evidence type="ECO:0000256" key="4">
    <source>
        <dbReference type="ARBA" id="ARBA00022527"/>
    </source>
</evidence>
<keyword evidence="8 16" id="KW-0418">Kinase</keyword>
<dbReference type="CDD" id="cd14037">
    <property type="entry name" value="STKc_NAK_like"/>
    <property type="match status" value="1"/>
</dbReference>
<evidence type="ECO:0000256" key="2">
    <source>
        <dbReference type="ARBA" id="ARBA00012513"/>
    </source>
</evidence>
<keyword evidence="6" id="KW-0808">Transferase</keyword>
<dbReference type="PROSITE" id="PS50011">
    <property type="entry name" value="PROTEIN_KINASE_DOM"/>
    <property type="match status" value="1"/>
</dbReference>
<dbReference type="PANTHER" id="PTHR22967">
    <property type="entry name" value="SERINE/THREONINE PROTEIN KINASE"/>
    <property type="match status" value="1"/>
</dbReference>
<evidence type="ECO:0000256" key="10">
    <source>
        <dbReference type="ARBA" id="ARBA00023212"/>
    </source>
</evidence>
<evidence type="ECO:0000256" key="12">
    <source>
        <dbReference type="ARBA" id="ARBA00048679"/>
    </source>
</evidence>
<dbReference type="GO" id="GO:0005524">
    <property type="term" value="F:ATP binding"/>
    <property type="evidence" value="ECO:0007669"/>
    <property type="project" value="UniProtKB-KW"/>
</dbReference>
<reference evidence="16" key="2">
    <citation type="submission" date="2020-01" db="EMBL/GenBank/DDBJ databases">
        <title>Population-level Yeast Reference Genomes.</title>
        <authorList>
            <person name="Yue J.-X."/>
        </authorList>
    </citation>
    <scope>NUCLEOTIDE SEQUENCE</scope>
    <source>
        <strain evidence="16">CBS432</strain>
    </source>
</reference>
<dbReference type="GeneID" id="54633327"/>
<proteinExistence type="predicted"/>
<comment type="catalytic activity">
    <reaction evidence="12">
        <text>L-seryl-[protein] + ATP = O-phospho-L-seryl-[protein] + ADP + H(+)</text>
        <dbReference type="Rhea" id="RHEA:17989"/>
        <dbReference type="Rhea" id="RHEA-COMP:9863"/>
        <dbReference type="Rhea" id="RHEA-COMP:11604"/>
        <dbReference type="ChEBI" id="CHEBI:15378"/>
        <dbReference type="ChEBI" id="CHEBI:29999"/>
        <dbReference type="ChEBI" id="CHEBI:30616"/>
        <dbReference type="ChEBI" id="CHEBI:83421"/>
        <dbReference type="ChEBI" id="CHEBI:456216"/>
        <dbReference type="EC" id="2.7.11.1"/>
    </reaction>
</comment>
<evidence type="ECO:0000256" key="13">
    <source>
        <dbReference type="ARBA" id="ARBA00065090"/>
    </source>
</evidence>
<dbReference type="InterPro" id="IPR000719">
    <property type="entry name" value="Prot_kinase_dom"/>
</dbReference>
<comment type="subunit">
    <text evidence="13">Interacts with ABP1, which is required for proper actin patch localization.</text>
</comment>
<reference evidence="16" key="4">
    <citation type="submission" date="2025-08" db="UniProtKB">
        <authorList>
            <consortium name="RefSeq"/>
        </authorList>
    </citation>
    <scope>IDENTIFICATION</scope>
    <source>
        <strain evidence="16">CBS432</strain>
    </source>
</reference>
<dbReference type="PANTHER" id="PTHR22967:SF57">
    <property type="entry name" value="AUXILIN, ISOFORM A-RELATED"/>
    <property type="match status" value="1"/>
</dbReference>
<dbReference type="Gene3D" id="1.10.510.10">
    <property type="entry name" value="Transferase(Phosphotransferase) domain 1"/>
    <property type="match status" value="1"/>
</dbReference>
<evidence type="ECO:0000256" key="5">
    <source>
        <dbReference type="ARBA" id="ARBA00022553"/>
    </source>
</evidence>
<accession>A0A8B8UYX6</accession>
<feature type="compositionally biased region" description="Low complexity" evidence="14">
    <location>
        <begin position="497"/>
        <end position="513"/>
    </location>
</feature>
<reference evidence="16" key="1">
    <citation type="journal article" date="2017" name="Nat. Genet.">
        <title>Contrasting evolutionary genome dynamics between domesticated and wild yeasts.</title>
        <authorList>
            <person name="Yue J.X."/>
            <person name="Li J."/>
            <person name="Aigrain L."/>
            <person name="Hallin J."/>
            <person name="Persson K."/>
            <person name="Oliver K."/>
            <person name="Bergstrom A."/>
            <person name="Coupland P."/>
            <person name="Warringer J."/>
            <person name="Lagomarsino M.C."/>
            <person name="Fischer G."/>
            <person name="Durbin R."/>
            <person name="Liti G."/>
        </authorList>
    </citation>
    <scope>NUCLEOTIDE SEQUENCE</scope>
    <source>
        <strain evidence="16">CBS432</strain>
    </source>
</reference>
<dbReference type="FunFam" id="1.10.510.10:FF:000441">
    <property type="entry name" value="Serine/threonine protein kinase"/>
    <property type="match status" value="1"/>
</dbReference>
<gene>
    <name evidence="16" type="primary">ARK1</name>
    <name evidence="16" type="ORF">SPAR_N02860</name>
</gene>
<evidence type="ECO:0000256" key="14">
    <source>
        <dbReference type="SAM" id="MobiDB-lite"/>
    </source>
</evidence>
<evidence type="ECO:0000313" key="16">
    <source>
        <dbReference type="RefSeq" id="XP_033768916.1"/>
    </source>
</evidence>
<keyword evidence="7" id="KW-0547">Nucleotide-binding</keyword>
<dbReference type="PROSITE" id="PS00108">
    <property type="entry name" value="PROTEIN_KINASE_ST"/>
    <property type="match status" value="1"/>
</dbReference>
<dbReference type="GO" id="GO:2000369">
    <property type="term" value="P:regulation of clathrin-dependent endocytosis"/>
    <property type="evidence" value="ECO:0007669"/>
    <property type="project" value="UniProtKB-ARBA"/>
</dbReference>
<keyword evidence="5" id="KW-0597">Phosphoprotein</keyword>
<dbReference type="InterPro" id="IPR011009">
    <property type="entry name" value="Kinase-like_dom_sf"/>
</dbReference>
<dbReference type="Pfam" id="PF00069">
    <property type="entry name" value="Pkinase"/>
    <property type="match status" value="1"/>
</dbReference>
<evidence type="ECO:0000256" key="8">
    <source>
        <dbReference type="ARBA" id="ARBA00022777"/>
    </source>
</evidence>
<evidence type="ECO:0000256" key="7">
    <source>
        <dbReference type="ARBA" id="ARBA00022741"/>
    </source>
</evidence>
<comment type="catalytic activity">
    <reaction evidence="11">
        <text>L-threonyl-[protein] + ATP = O-phospho-L-threonyl-[protein] + ADP + H(+)</text>
        <dbReference type="Rhea" id="RHEA:46608"/>
        <dbReference type="Rhea" id="RHEA-COMP:11060"/>
        <dbReference type="Rhea" id="RHEA-COMP:11605"/>
        <dbReference type="ChEBI" id="CHEBI:15378"/>
        <dbReference type="ChEBI" id="CHEBI:30013"/>
        <dbReference type="ChEBI" id="CHEBI:30616"/>
        <dbReference type="ChEBI" id="CHEBI:61977"/>
        <dbReference type="ChEBI" id="CHEBI:456216"/>
        <dbReference type="EC" id="2.7.11.1"/>
    </reaction>
</comment>
<dbReference type="GO" id="GO:0004674">
    <property type="term" value="F:protein serine/threonine kinase activity"/>
    <property type="evidence" value="ECO:0007669"/>
    <property type="project" value="UniProtKB-KW"/>
</dbReference>
<feature type="compositionally biased region" description="Basic and acidic residues" evidence="14">
    <location>
        <begin position="588"/>
        <end position="599"/>
    </location>
</feature>
<feature type="domain" description="Protein kinase" evidence="15">
    <location>
        <begin position="22"/>
        <end position="298"/>
    </location>
</feature>
<dbReference type="OrthoDB" id="2018507at2759"/>
<sequence>MNQPQIGTYNVGTQLTVGSHQVEIIKYLTSGGFAQVYSALISPPDPHSNSNVACLKRVIVPDKPSLNTLRAEVDAMRLLKNNRYVVSYIDSHAAKAILHNGSYEVFVLMEYCERGGLIDFMNTRLQNRLHEFEILQIMSQVTQGVAAMHALQPPLIHRDIKIENVLISANNEYKLCDFGSVCGIIRPPRNSQELSYVQQDILKNTTAQYRSPEMIDIFRGLPIDEKSDIWALGIFLYKLCYYTTPFEKGGEPAILSGRFEFPLYPNYSEQLKSLIRDILVQNPCHRPNVYQLLKRISIMQNVPCPINDIQVVQAPSSHLNLTELHQLSATQNIQSLNSHMVMDNTMPNATFQISVPDNIITAQAHHGRKNSQTAYDATLSNSTKDSQPRFDKSQNMHHALGSPLVESGASNVSNNVSKSNANSTTKLKQAIVSEAHSFRQNNSINIPLQNIVPQYEDSSSSSDESYSGNIDELKKTRSLGSYSTRGNNKKDQSVKQSLTSSSLPGSSFTPTSTEADLKQESLPFGSTSVNTIDNFNDDLPILIKNNKPAYEDVDVSKQNLKNSIQQRMLDKLNSSEESFNTRKMSKAKLSEKGEADKPILLKSSAPILKDKKPKPIPPPKPLHLKPKPPPKPLLLAGRKLSLEK</sequence>
<feature type="region of interest" description="Disordered" evidence="14">
    <location>
        <begin position="574"/>
        <end position="644"/>
    </location>
</feature>
<feature type="region of interest" description="Disordered" evidence="14">
    <location>
        <begin position="365"/>
        <end position="394"/>
    </location>
</feature>
<dbReference type="AlphaFoldDB" id="A0A8B8UYX6"/>
<dbReference type="KEGG" id="spao:SPAR_N02860"/>
<feature type="region of interest" description="Disordered" evidence="14">
    <location>
        <begin position="404"/>
        <end position="423"/>
    </location>
</feature>
<dbReference type="SUPFAM" id="SSF56112">
    <property type="entry name" value="Protein kinase-like (PK-like)"/>
    <property type="match status" value="1"/>
</dbReference>
<evidence type="ECO:0000256" key="9">
    <source>
        <dbReference type="ARBA" id="ARBA00022840"/>
    </source>
</evidence>
<comment type="subcellular location">
    <subcellularLocation>
        <location evidence="1">Cytoplasm</location>
        <location evidence="1">Cytoskeleton</location>
        <location evidence="1">Actin patch</location>
    </subcellularLocation>
</comment>
<evidence type="ECO:0000256" key="11">
    <source>
        <dbReference type="ARBA" id="ARBA00047899"/>
    </source>
</evidence>
<dbReference type="GO" id="GO:0007015">
    <property type="term" value="P:actin filament organization"/>
    <property type="evidence" value="ECO:0007669"/>
    <property type="project" value="TreeGrafter"/>
</dbReference>
<keyword evidence="3" id="KW-0963">Cytoplasm</keyword>
<feature type="compositionally biased region" description="Polar residues" evidence="14">
    <location>
        <begin position="370"/>
        <end position="385"/>
    </location>
</feature>